<protein>
    <submittedName>
        <fullName evidence="1">Protein WEAK CHLOROPLAST MOVEMENT UNDER BLUE LIGHT 1-like</fullName>
    </submittedName>
</protein>
<proteinExistence type="predicted"/>
<accession>A0ACC1XQV1</accession>
<evidence type="ECO:0000313" key="1">
    <source>
        <dbReference type="EMBL" id="KAJ4713104.1"/>
    </source>
</evidence>
<name>A0ACC1XQV1_MELAZ</name>
<keyword evidence="2" id="KW-1185">Reference proteome</keyword>
<gene>
    <name evidence="1" type="ORF">OWV82_015248</name>
</gene>
<sequence>MGEGEIDTRPIESVQVALSVFGQKGDKSTTSDDIEGLLKDLANIRLQLEAKDFSYKQALLKLEHYHKLSDELSTLLKQSEFDREKCLEQYSEAKTRIDELELKMKEMGHQLLESANIREQLLHVLNELKAAQEELLCTETELAAARESVLRAVTQAELMESEASIEKEKAEELLRCVVSEKAQAQEQIKDLKAEMGCVMEELEIQLLEKCIYSDLLLLELRQSNQLLGSSEKAAFDAFSDLKQLKENTEVEEGEIFDRAIHMEALEMELSILKLELKNADEEKGRLMSNTGMLKVETKNEERKDESITLSAEEYELLIKKAEKADENPPLSVKDSNQPEGNYESEILKKELEITTAKVGELRNRLEQAVTRAEAAEKAKAALANQIRRWQEQKQKRKAALVALKEVSEHKQQIFPTYEQIPATYQPLGKVLNMKF</sequence>
<dbReference type="Proteomes" id="UP001164539">
    <property type="component" value="Chromosome 8"/>
</dbReference>
<comment type="caution">
    <text evidence="1">The sequence shown here is derived from an EMBL/GenBank/DDBJ whole genome shotgun (WGS) entry which is preliminary data.</text>
</comment>
<organism evidence="1 2">
    <name type="scientific">Melia azedarach</name>
    <name type="common">Chinaberry tree</name>
    <dbReference type="NCBI Taxonomy" id="155640"/>
    <lineage>
        <taxon>Eukaryota</taxon>
        <taxon>Viridiplantae</taxon>
        <taxon>Streptophyta</taxon>
        <taxon>Embryophyta</taxon>
        <taxon>Tracheophyta</taxon>
        <taxon>Spermatophyta</taxon>
        <taxon>Magnoliopsida</taxon>
        <taxon>eudicotyledons</taxon>
        <taxon>Gunneridae</taxon>
        <taxon>Pentapetalae</taxon>
        <taxon>rosids</taxon>
        <taxon>malvids</taxon>
        <taxon>Sapindales</taxon>
        <taxon>Meliaceae</taxon>
        <taxon>Melia</taxon>
    </lineage>
</organism>
<reference evidence="1 2" key="1">
    <citation type="journal article" date="2023" name="Science">
        <title>Complex scaffold remodeling in plant triterpene biosynthesis.</title>
        <authorList>
            <person name="De La Pena R."/>
            <person name="Hodgson H."/>
            <person name="Liu J.C."/>
            <person name="Stephenson M.J."/>
            <person name="Martin A.C."/>
            <person name="Owen C."/>
            <person name="Harkess A."/>
            <person name="Leebens-Mack J."/>
            <person name="Jimenez L.E."/>
            <person name="Osbourn A."/>
            <person name="Sattely E.S."/>
        </authorList>
    </citation>
    <scope>NUCLEOTIDE SEQUENCE [LARGE SCALE GENOMIC DNA]</scope>
    <source>
        <strain evidence="2">cv. JPN11</strain>
        <tissue evidence="1">Leaf</tissue>
    </source>
</reference>
<dbReference type="EMBL" id="CM051401">
    <property type="protein sequence ID" value="KAJ4713104.1"/>
    <property type="molecule type" value="Genomic_DNA"/>
</dbReference>
<evidence type="ECO:0000313" key="2">
    <source>
        <dbReference type="Proteomes" id="UP001164539"/>
    </source>
</evidence>